<dbReference type="Gene3D" id="2.40.170.20">
    <property type="entry name" value="TonB-dependent receptor, beta-barrel domain"/>
    <property type="match status" value="1"/>
</dbReference>
<dbReference type="Proteomes" id="UP001501337">
    <property type="component" value="Unassembled WGS sequence"/>
</dbReference>
<accession>A0ABP7NYR4</accession>
<keyword evidence="8" id="KW-0408">Iron</keyword>
<keyword evidence="6 14" id="KW-0812">Transmembrane</keyword>
<evidence type="ECO:0000259" key="18">
    <source>
        <dbReference type="Pfam" id="PF07715"/>
    </source>
</evidence>
<comment type="subcellular location">
    <subcellularLocation>
        <location evidence="1 14">Cell outer membrane</location>
        <topology evidence="1 14">Multi-pass membrane protein</topology>
    </subcellularLocation>
</comment>
<evidence type="ECO:0000256" key="7">
    <source>
        <dbReference type="ARBA" id="ARBA00022729"/>
    </source>
</evidence>
<keyword evidence="7 16" id="KW-0732">Signal</keyword>
<evidence type="ECO:0000256" key="16">
    <source>
        <dbReference type="SAM" id="SignalP"/>
    </source>
</evidence>
<evidence type="ECO:0000256" key="3">
    <source>
        <dbReference type="ARBA" id="ARBA00022448"/>
    </source>
</evidence>
<feature type="signal peptide" evidence="16">
    <location>
        <begin position="1"/>
        <end position="33"/>
    </location>
</feature>
<evidence type="ECO:0000256" key="12">
    <source>
        <dbReference type="ARBA" id="ARBA00023170"/>
    </source>
</evidence>
<dbReference type="SUPFAM" id="SSF56935">
    <property type="entry name" value="Porins"/>
    <property type="match status" value="1"/>
</dbReference>
<keyword evidence="4 14" id="KW-1134">Transmembrane beta strand</keyword>
<dbReference type="InterPro" id="IPR039426">
    <property type="entry name" value="TonB-dep_rcpt-like"/>
</dbReference>
<keyword evidence="12 19" id="KW-0675">Receptor</keyword>
<dbReference type="PANTHER" id="PTHR32552:SF68">
    <property type="entry name" value="FERRICHROME OUTER MEMBRANE TRANSPORTER_PHAGE RECEPTOR"/>
    <property type="match status" value="1"/>
</dbReference>
<dbReference type="CDD" id="cd01347">
    <property type="entry name" value="ligand_gated_channel"/>
    <property type="match status" value="1"/>
</dbReference>
<dbReference type="Pfam" id="PF00593">
    <property type="entry name" value="TonB_dep_Rec_b-barrel"/>
    <property type="match status" value="1"/>
</dbReference>
<dbReference type="PANTHER" id="PTHR32552">
    <property type="entry name" value="FERRICHROME IRON RECEPTOR-RELATED"/>
    <property type="match status" value="1"/>
</dbReference>
<evidence type="ECO:0000256" key="10">
    <source>
        <dbReference type="ARBA" id="ARBA00023077"/>
    </source>
</evidence>
<dbReference type="InterPro" id="IPR012910">
    <property type="entry name" value="Plug_dom"/>
</dbReference>
<reference evidence="20" key="1">
    <citation type="journal article" date="2019" name="Int. J. Syst. Evol. Microbiol.">
        <title>The Global Catalogue of Microorganisms (GCM) 10K type strain sequencing project: providing services to taxonomists for standard genome sequencing and annotation.</title>
        <authorList>
            <consortium name="The Broad Institute Genomics Platform"/>
            <consortium name="The Broad Institute Genome Sequencing Center for Infectious Disease"/>
            <person name="Wu L."/>
            <person name="Ma J."/>
        </authorList>
    </citation>
    <scope>NUCLEOTIDE SEQUENCE [LARGE SCALE GENOMIC DNA]</scope>
    <source>
        <strain evidence="20">JCM 17555</strain>
    </source>
</reference>
<evidence type="ECO:0000256" key="2">
    <source>
        <dbReference type="ARBA" id="ARBA00009810"/>
    </source>
</evidence>
<protein>
    <submittedName>
        <fullName evidence="19">TonB-dependent siderophore receptor</fullName>
    </submittedName>
</protein>
<dbReference type="Gene3D" id="2.170.130.10">
    <property type="entry name" value="TonB-dependent receptor, plug domain"/>
    <property type="match status" value="1"/>
</dbReference>
<keyword evidence="11 14" id="KW-0472">Membrane</keyword>
<keyword evidence="13 14" id="KW-0998">Cell outer membrane</keyword>
<name>A0ABP7NYR4_9GAMM</name>
<evidence type="ECO:0000313" key="20">
    <source>
        <dbReference type="Proteomes" id="UP001501337"/>
    </source>
</evidence>
<dbReference type="RefSeq" id="WP_344804545.1">
    <property type="nucleotide sequence ID" value="NZ_BAABBO010000007.1"/>
</dbReference>
<comment type="caution">
    <text evidence="19">The sequence shown here is derived from an EMBL/GenBank/DDBJ whole genome shotgun (WGS) entry which is preliminary data.</text>
</comment>
<dbReference type="PROSITE" id="PS52016">
    <property type="entry name" value="TONB_DEPENDENT_REC_3"/>
    <property type="match status" value="1"/>
</dbReference>
<evidence type="ECO:0000256" key="6">
    <source>
        <dbReference type="ARBA" id="ARBA00022692"/>
    </source>
</evidence>
<evidence type="ECO:0000313" key="19">
    <source>
        <dbReference type="EMBL" id="GAA3956016.1"/>
    </source>
</evidence>
<gene>
    <name evidence="19" type="ORF">GCM10022278_13200</name>
</gene>
<evidence type="ECO:0000259" key="17">
    <source>
        <dbReference type="Pfam" id="PF00593"/>
    </source>
</evidence>
<organism evidence="19 20">
    <name type="scientific">Allohahella marinimesophila</name>
    <dbReference type="NCBI Taxonomy" id="1054972"/>
    <lineage>
        <taxon>Bacteria</taxon>
        <taxon>Pseudomonadati</taxon>
        <taxon>Pseudomonadota</taxon>
        <taxon>Gammaproteobacteria</taxon>
        <taxon>Oceanospirillales</taxon>
        <taxon>Hahellaceae</taxon>
        <taxon>Allohahella</taxon>
    </lineage>
</organism>
<feature type="domain" description="TonB-dependent receptor plug" evidence="18">
    <location>
        <begin position="73"/>
        <end position="177"/>
    </location>
</feature>
<evidence type="ECO:0000256" key="9">
    <source>
        <dbReference type="ARBA" id="ARBA00023065"/>
    </source>
</evidence>
<evidence type="ECO:0000256" key="14">
    <source>
        <dbReference type="PROSITE-ProRule" id="PRU01360"/>
    </source>
</evidence>
<keyword evidence="20" id="KW-1185">Reference proteome</keyword>
<feature type="domain" description="TonB-dependent receptor-like beta-barrel" evidence="17">
    <location>
        <begin position="250"/>
        <end position="687"/>
    </location>
</feature>
<comment type="similarity">
    <text evidence="2 14 15">Belongs to the TonB-dependent receptor family.</text>
</comment>
<keyword evidence="10 15" id="KW-0798">TonB box</keyword>
<evidence type="ECO:0000256" key="1">
    <source>
        <dbReference type="ARBA" id="ARBA00004571"/>
    </source>
</evidence>
<evidence type="ECO:0000256" key="4">
    <source>
        <dbReference type="ARBA" id="ARBA00022452"/>
    </source>
</evidence>
<dbReference type="NCBIfam" id="TIGR01783">
    <property type="entry name" value="TonB-siderophor"/>
    <property type="match status" value="1"/>
</dbReference>
<dbReference type="Pfam" id="PF07715">
    <property type="entry name" value="Plug"/>
    <property type="match status" value="1"/>
</dbReference>
<keyword evidence="3 14" id="KW-0813">Transport</keyword>
<evidence type="ECO:0000256" key="13">
    <source>
        <dbReference type="ARBA" id="ARBA00023237"/>
    </source>
</evidence>
<feature type="chain" id="PRO_5045785232" evidence="16">
    <location>
        <begin position="34"/>
        <end position="721"/>
    </location>
</feature>
<dbReference type="InterPro" id="IPR010105">
    <property type="entry name" value="TonB_sidphr_rcpt"/>
</dbReference>
<sequence>MQFRLTQTAFAVKTLVSSGLLAFTATGASVAVADDTMVLPSISVTATGEVDAASNDGYVPQSGGVSTKTDIPLAETSQSLTVVTDEQLEDRNTQTLTGAVAYSPGIYIQDRASASVIDSFSIDIRGFSAAEATFRDGTQIQAGMPYDSPTEVYGLEAIEVLRGPASVLYGQGQPGGVINLVTKTPTADPFAEIGLEYGSHDHKQIKGDISDSLNASKTLRYRLTGLFQDADTFIDHVNDDRIYFAPALTWDIGTSTSITFLGQYQKNETRYPWTAFPRLGTKEPSQFGRIPDSRYIGEPSFDGYDATEFSLGYIFEHEFSEVLAVRQNLRYRDIEYDVLDTFRDYFAPYLQEDGRTINRYNRARYDEGTTLTVDNQLTYDWQLGQTESTSLVGLDYKTLTYDSRNSGFDPMDKPLDLYAPVYGGPFQTPTEFNTTKTEADQLGFYAQNHLKFADRWATTIGVRHDRVEEKSGDDSEDQSATTYRAGVVYLGDHGLSPYVNYSEAFSPQYGSDEVTGKSYEPIKGKQYELGLRWQPENHGLLASAAVFRIDRENELATNPANDASSIQIGETRSQGAELSLSAEHESGLKGLVSYTYQDVEVVEAGGVGATNGKQLTNKPQHLASAWLDYTVLSGSLRGLGGGAGLRYTGTSYADANNTLKYPSSLATDVSIRYQIGQTLLQLSAQNVFDEQEIYCSGTLPTSTCDYGVPRSVTASIVQRLY</sequence>
<dbReference type="InterPro" id="IPR036942">
    <property type="entry name" value="Beta-barrel_TonB_sf"/>
</dbReference>
<keyword evidence="5" id="KW-0410">Iron transport</keyword>
<evidence type="ECO:0000256" key="15">
    <source>
        <dbReference type="RuleBase" id="RU003357"/>
    </source>
</evidence>
<proteinExistence type="inferred from homology"/>
<keyword evidence="9" id="KW-0406">Ion transport</keyword>
<evidence type="ECO:0000256" key="5">
    <source>
        <dbReference type="ARBA" id="ARBA00022496"/>
    </source>
</evidence>
<dbReference type="EMBL" id="BAABBO010000007">
    <property type="protein sequence ID" value="GAA3956016.1"/>
    <property type="molecule type" value="Genomic_DNA"/>
</dbReference>
<evidence type="ECO:0000256" key="11">
    <source>
        <dbReference type="ARBA" id="ARBA00023136"/>
    </source>
</evidence>
<dbReference type="InterPro" id="IPR000531">
    <property type="entry name" value="Beta-barrel_TonB"/>
</dbReference>
<dbReference type="InterPro" id="IPR037066">
    <property type="entry name" value="Plug_dom_sf"/>
</dbReference>
<evidence type="ECO:0000256" key="8">
    <source>
        <dbReference type="ARBA" id="ARBA00023004"/>
    </source>
</evidence>